<accession>A0A7C9IE38</accession>
<name>A0A7C9IE38_9RHOB</name>
<organism evidence="3 4">
    <name type="scientific">Kangsaoukella pontilimi</name>
    <dbReference type="NCBI Taxonomy" id="2691042"/>
    <lineage>
        <taxon>Bacteria</taxon>
        <taxon>Pseudomonadati</taxon>
        <taxon>Pseudomonadota</taxon>
        <taxon>Alphaproteobacteria</taxon>
        <taxon>Rhodobacterales</taxon>
        <taxon>Paracoccaceae</taxon>
        <taxon>Kangsaoukella</taxon>
    </lineage>
</organism>
<dbReference type="SUPFAM" id="SSF52172">
    <property type="entry name" value="CheY-like"/>
    <property type="match status" value="1"/>
</dbReference>
<dbReference type="Pfam" id="PF00072">
    <property type="entry name" value="Response_reg"/>
    <property type="match status" value="1"/>
</dbReference>
<dbReference type="InterPro" id="IPR001789">
    <property type="entry name" value="Sig_transdc_resp-reg_receiver"/>
</dbReference>
<evidence type="ECO:0000256" key="1">
    <source>
        <dbReference type="PROSITE-ProRule" id="PRU00169"/>
    </source>
</evidence>
<dbReference type="EMBL" id="WUPT01000001">
    <property type="protein sequence ID" value="MXQ06309.1"/>
    <property type="molecule type" value="Genomic_DNA"/>
</dbReference>
<sequence>MLSTIFSDRSILYVEDEIIVALEISEHLRDLGFSDVRVAHTLRAAERELEKGVPDFALLDVNLGNGERTSELGISLREQGTRVLFASGYNKGELSERLQAFDFLEKPTSHEDIRNALVRIADNGKA</sequence>
<evidence type="ECO:0000313" key="3">
    <source>
        <dbReference type="EMBL" id="MXQ06309.1"/>
    </source>
</evidence>
<dbReference type="Proteomes" id="UP000480350">
    <property type="component" value="Unassembled WGS sequence"/>
</dbReference>
<proteinExistence type="predicted"/>
<feature type="domain" description="Response regulatory" evidence="2">
    <location>
        <begin position="10"/>
        <end position="121"/>
    </location>
</feature>
<evidence type="ECO:0000259" key="2">
    <source>
        <dbReference type="PROSITE" id="PS50110"/>
    </source>
</evidence>
<evidence type="ECO:0000313" key="4">
    <source>
        <dbReference type="Proteomes" id="UP000480350"/>
    </source>
</evidence>
<feature type="modified residue" description="4-aspartylphosphate" evidence="1">
    <location>
        <position position="60"/>
    </location>
</feature>
<dbReference type="SMART" id="SM00448">
    <property type="entry name" value="REC"/>
    <property type="match status" value="1"/>
</dbReference>
<dbReference type="PROSITE" id="PS50110">
    <property type="entry name" value="RESPONSE_REGULATORY"/>
    <property type="match status" value="1"/>
</dbReference>
<keyword evidence="4" id="KW-1185">Reference proteome</keyword>
<dbReference type="RefSeq" id="WP_160762258.1">
    <property type="nucleotide sequence ID" value="NZ_WUPT01000001.1"/>
</dbReference>
<dbReference type="AlphaFoldDB" id="A0A7C9IE38"/>
<reference evidence="3 4" key="2">
    <citation type="submission" date="2020-03" db="EMBL/GenBank/DDBJ databases">
        <title>Kangsaoukella pontilimi gen. nov., sp. nov., a new member of the family Rhodobacteraceae isolated from a tidal mudflat.</title>
        <authorList>
            <person name="Kim I.S."/>
        </authorList>
    </citation>
    <scope>NUCLEOTIDE SEQUENCE [LARGE SCALE GENOMIC DNA]</scope>
    <source>
        <strain evidence="3 4">GH1-50</strain>
    </source>
</reference>
<comment type="caution">
    <text evidence="3">The sequence shown here is derived from an EMBL/GenBank/DDBJ whole genome shotgun (WGS) entry which is preliminary data.</text>
</comment>
<gene>
    <name evidence="3" type="ORF">GQ651_00475</name>
</gene>
<reference evidence="3 4" key="1">
    <citation type="submission" date="2019-12" db="EMBL/GenBank/DDBJ databases">
        <authorList>
            <person name="Lee S.D."/>
        </authorList>
    </citation>
    <scope>NUCLEOTIDE SEQUENCE [LARGE SCALE GENOMIC DNA]</scope>
    <source>
        <strain evidence="3 4">GH1-50</strain>
    </source>
</reference>
<protein>
    <submittedName>
        <fullName evidence="3">Response regulator</fullName>
    </submittedName>
</protein>
<keyword evidence="1" id="KW-0597">Phosphoprotein</keyword>
<dbReference type="Gene3D" id="3.40.50.2300">
    <property type="match status" value="1"/>
</dbReference>
<dbReference type="GO" id="GO:0000160">
    <property type="term" value="P:phosphorelay signal transduction system"/>
    <property type="evidence" value="ECO:0007669"/>
    <property type="project" value="InterPro"/>
</dbReference>
<dbReference type="InterPro" id="IPR011006">
    <property type="entry name" value="CheY-like_superfamily"/>
</dbReference>